<feature type="compositionally biased region" description="Basic and acidic residues" evidence="1">
    <location>
        <begin position="141"/>
        <end position="151"/>
    </location>
</feature>
<gene>
    <name evidence="2" type="ORF">CINCED_3A011014</name>
</gene>
<reference evidence="2 3" key="1">
    <citation type="submission" date="2019-08" db="EMBL/GenBank/DDBJ databases">
        <authorList>
            <person name="Alioto T."/>
            <person name="Alioto T."/>
            <person name="Gomez Garrido J."/>
        </authorList>
    </citation>
    <scope>NUCLEOTIDE SEQUENCE [LARGE SCALE GENOMIC DNA]</scope>
</reference>
<dbReference type="EMBL" id="CABPRJ010000517">
    <property type="protein sequence ID" value="VVC30445.1"/>
    <property type="molecule type" value="Genomic_DNA"/>
</dbReference>
<feature type="compositionally biased region" description="Low complexity" evidence="1">
    <location>
        <begin position="128"/>
        <end position="140"/>
    </location>
</feature>
<accession>A0A5E4MFZ4</accession>
<name>A0A5E4MFZ4_9HEMI</name>
<evidence type="ECO:0000313" key="3">
    <source>
        <dbReference type="Proteomes" id="UP000325440"/>
    </source>
</evidence>
<proteinExistence type="predicted"/>
<feature type="region of interest" description="Disordered" evidence="1">
    <location>
        <begin position="115"/>
        <end position="154"/>
    </location>
</feature>
<keyword evidence="3" id="KW-1185">Reference proteome</keyword>
<feature type="region of interest" description="Disordered" evidence="1">
    <location>
        <begin position="188"/>
        <end position="213"/>
    </location>
</feature>
<organism evidence="2 3">
    <name type="scientific">Cinara cedri</name>
    <dbReference type="NCBI Taxonomy" id="506608"/>
    <lineage>
        <taxon>Eukaryota</taxon>
        <taxon>Metazoa</taxon>
        <taxon>Ecdysozoa</taxon>
        <taxon>Arthropoda</taxon>
        <taxon>Hexapoda</taxon>
        <taxon>Insecta</taxon>
        <taxon>Pterygota</taxon>
        <taxon>Neoptera</taxon>
        <taxon>Paraneoptera</taxon>
        <taxon>Hemiptera</taxon>
        <taxon>Sternorrhyncha</taxon>
        <taxon>Aphidomorpha</taxon>
        <taxon>Aphidoidea</taxon>
        <taxon>Aphididae</taxon>
        <taxon>Lachninae</taxon>
        <taxon>Cinara</taxon>
    </lineage>
</organism>
<dbReference type="Proteomes" id="UP000325440">
    <property type="component" value="Unassembled WGS sequence"/>
</dbReference>
<evidence type="ECO:0000313" key="2">
    <source>
        <dbReference type="EMBL" id="VVC30445.1"/>
    </source>
</evidence>
<protein>
    <submittedName>
        <fullName evidence="2">Uncharacterized protein</fullName>
    </submittedName>
</protein>
<dbReference type="AlphaFoldDB" id="A0A5E4MFZ4"/>
<feature type="compositionally biased region" description="Basic and acidic residues" evidence="1">
    <location>
        <begin position="189"/>
        <end position="198"/>
    </location>
</feature>
<evidence type="ECO:0000256" key="1">
    <source>
        <dbReference type="SAM" id="MobiDB-lite"/>
    </source>
</evidence>
<sequence length="247" mass="26656">MLSNANMLMSPILSVNLSKALQLQGIKINTVDSRHGCEDETCHVLTYQGLWSTQWPSAIPCAHCIVVGHHSQCDATLPANAPAMRRCNCWHAYSFLLLAAVTCKQTATVDTQIASQESSCDSHEGSQNSYEGSRSSNEGSRNSEERSRGSDHAAVVTAAEITAIPAAAAAAATAADTTMDAIARSATRSFDRPHEDHNNNNNNKPSAGRLNDQIVRQTNDLNKAVAVLASAQKREHKMALLEREKCE</sequence>